<dbReference type="PANTHER" id="PTHR24543:SF325">
    <property type="entry name" value="F5_8 TYPE C DOMAIN-CONTAINING PROTEIN"/>
    <property type="match status" value="1"/>
</dbReference>
<evidence type="ECO:0000259" key="1">
    <source>
        <dbReference type="PROSITE" id="PS50022"/>
    </source>
</evidence>
<dbReference type="InterPro" id="IPR008979">
    <property type="entry name" value="Galactose-bd-like_sf"/>
</dbReference>
<accession>A0A8B6CE28</accession>
<dbReference type="PROSITE" id="PS50022">
    <property type="entry name" value="FA58C_3"/>
    <property type="match status" value="2"/>
</dbReference>
<gene>
    <name evidence="2" type="ORF">MGAL_10B002567</name>
</gene>
<dbReference type="SUPFAM" id="SSF49785">
    <property type="entry name" value="Galactose-binding domain-like"/>
    <property type="match status" value="2"/>
</dbReference>
<dbReference type="AlphaFoldDB" id="A0A8B6CE28"/>
<dbReference type="CDD" id="cd00057">
    <property type="entry name" value="FA58C"/>
    <property type="match status" value="2"/>
</dbReference>
<dbReference type="Proteomes" id="UP000596742">
    <property type="component" value="Unassembled WGS sequence"/>
</dbReference>
<comment type="caution">
    <text evidence="2">The sequence shown here is derived from an EMBL/GenBank/DDBJ whole genome shotgun (WGS) entry which is preliminary data.</text>
</comment>
<dbReference type="EMBL" id="UYJE01001516">
    <property type="protein sequence ID" value="VDI02700.1"/>
    <property type="molecule type" value="Genomic_DNA"/>
</dbReference>
<keyword evidence="3" id="KW-1185">Reference proteome</keyword>
<sequence>KKIICIADAASCDTKIISTYYGDVVLSASSEYASRISSQDHSASRGILNFTEVSQPGGAVYHGAWTAAKNDKLQYIQIQLKRDYNITGVITQGRNGCCPQWVTQYRILYGNDCQNLKVLDSGNGTEFSGNSDQDTMVTNMFKFPVAAKCIHIAPTNFYGQISMRVEILGCPLMTTVSPSTTPSLTTVFPPSTTGSVNVGMTTPALQKSFLPGACSANLMTTKSNLTTTVTSSSIKDKGSVLVSYQPDRAILNSQEETNKTTIRYMGGWSPEKSDTKQYIQVEFSDPTIIKGLVTQGKNGCCNKWVTKYKISYSSDCKTWNVSGGSSGQIFKANTDRDTPVTNILLCPTAVKCLRIQPEEWNNAIGMRFELIGCQIQNGGISASNLSSATTLANQVTVQPTSPSTVSSQATSSAVNSVSVTQQPLSGQHCNSSLFSNMPYRGNITMTSSSELMKADKTNDFSADRGRLHAKETMTIGVTLHGGWSAAVQDTNQFIK</sequence>
<reference evidence="2" key="1">
    <citation type="submission" date="2018-11" db="EMBL/GenBank/DDBJ databases">
        <authorList>
            <person name="Alioto T."/>
            <person name="Alioto T."/>
        </authorList>
    </citation>
    <scope>NUCLEOTIDE SEQUENCE</scope>
</reference>
<name>A0A8B6CE28_MYTGA</name>
<feature type="domain" description="F5/8 type C" evidence="1">
    <location>
        <begin position="19"/>
        <end position="170"/>
    </location>
</feature>
<proteinExistence type="predicted"/>
<dbReference type="Pfam" id="PF00754">
    <property type="entry name" value="F5_F8_type_C"/>
    <property type="match status" value="2"/>
</dbReference>
<dbReference type="PROSITE" id="PS01286">
    <property type="entry name" value="FA58C_2"/>
    <property type="match status" value="2"/>
</dbReference>
<dbReference type="InterPro" id="IPR000421">
    <property type="entry name" value="FA58C"/>
</dbReference>
<dbReference type="PANTHER" id="PTHR24543">
    <property type="entry name" value="MULTICOPPER OXIDASE-RELATED"/>
    <property type="match status" value="1"/>
</dbReference>
<protein>
    <recommendedName>
        <fullName evidence="1">F5/8 type C domain-containing protein</fullName>
    </recommendedName>
</protein>
<feature type="non-terminal residue" evidence="2">
    <location>
        <position position="1"/>
    </location>
</feature>
<dbReference type="Gene3D" id="2.60.120.260">
    <property type="entry name" value="Galactose-binding domain-like"/>
    <property type="match status" value="2"/>
</dbReference>
<feature type="non-terminal residue" evidence="2">
    <location>
        <position position="495"/>
    </location>
</feature>
<evidence type="ECO:0000313" key="2">
    <source>
        <dbReference type="EMBL" id="VDI02700.1"/>
    </source>
</evidence>
<dbReference type="SMART" id="SM00231">
    <property type="entry name" value="FA58C"/>
    <property type="match status" value="2"/>
</dbReference>
<feature type="domain" description="F5/8 type C" evidence="1">
    <location>
        <begin position="222"/>
        <end position="373"/>
    </location>
</feature>
<dbReference type="OrthoDB" id="6129089at2759"/>
<organism evidence="2 3">
    <name type="scientific">Mytilus galloprovincialis</name>
    <name type="common">Mediterranean mussel</name>
    <dbReference type="NCBI Taxonomy" id="29158"/>
    <lineage>
        <taxon>Eukaryota</taxon>
        <taxon>Metazoa</taxon>
        <taxon>Spiralia</taxon>
        <taxon>Lophotrochozoa</taxon>
        <taxon>Mollusca</taxon>
        <taxon>Bivalvia</taxon>
        <taxon>Autobranchia</taxon>
        <taxon>Pteriomorphia</taxon>
        <taxon>Mytilida</taxon>
        <taxon>Mytiloidea</taxon>
        <taxon>Mytilidae</taxon>
        <taxon>Mytilinae</taxon>
        <taxon>Mytilus</taxon>
    </lineage>
</organism>
<evidence type="ECO:0000313" key="3">
    <source>
        <dbReference type="Proteomes" id="UP000596742"/>
    </source>
</evidence>